<organism evidence="1 2">
    <name type="scientific">Aspergillus violaceofuscus (strain CBS 115571)</name>
    <dbReference type="NCBI Taxonomy" id="1450538"/>
    <lineage>
        <taxon>Eukaryota</taxon>
        <taxon>Fungi</taxon>
        <taxon>Dikarya</taxon>
        <taxon>Ascomycota</taxon>
        <taxon>Pezizomycotina</taxon>
        <taxon>Eurotiomycetes</taxon>
        <taxon>Eurotiomycetidae</taxon>
        <taxon>Eurotiales</taxon>
        <taxon>Aspergillaceae</taxon>
        <taxon>Aspergillus</taxon>
    </lineage>
</organism>
<evidence type="ECO:0000313" key="1">
    <source>
        <dbReference type="EMBL" id="PYI13727.1"/>
    </source>
</evidence>
<name>A0A2V5HP61_ASPV1</name>
<reference evidence="1 2" key="1">
    <citation type="submission" date="2018-02" db="EMBL/GenBank/DDBJ databases">
        <title>The genomes of Aspergillus section Nigri reveals drivers in fungal speciation.</title>
        <authorList>
            <consortium name="DOE Joint Genome Institute"/>
            <person name="Vesth T.C."/>
            <person name="Nybo J."/>
            <person name="Theobald S."/>
            <person name="Brandl J."/>
            <person name="Frisvad J.C."/>
            <person name="Nielsen K.F."/>
            <person name="Lyhne E.K."/>
            <person name="Kogle M.E."/>
            <person name="Kuo A."/>
            <person name="Riley R."/>
            <person name="Clum A."/>
            <person name="Nolan M."/>
            <person name="Lipzen A."/>
            <person name="Salamov A."/>
            <person name="Henrissat B."/>
            <person name="Wiebenga A."/>
            <person name="De vries R.P."/>
            <person name="Grigoriev I.V."/>
            <person name="Mortensen U.H."/>
            <person name="Andersen M.R."/>
            <person name="Baker S.E."/>
        </authorList>
    </citation>
    <scope>NUCLEOTIDE SEQUENCE [LARGE SCALE GENOMIC DNA]</scope>
    <source>
        <strain evidence="1 2">CBS 115571</strain>
    </source>
</reference>
<dbReference type="Proteomes" id="UP000249829">
    <property type="component" value="Unassembled WGS sequence"/>
</dbReference>
<proteinExistence type="predicted"/>
<evidence type="ECO:0000313" key="2">
    <source>
        <dbReference type="Proteomes" id="UP000249829"/>
    </source>
</evidence>
<gene>
    <name evidence="1" type="ORF">BO99DRAFT_417369</name>
</gene>
<dbReference type="AlphaFoldDB" id="A0A2V5HP61"/>
<dbReference type="EMBL" id="KZ825232">
    <property type="protein sequence ID" value="PYI13727.1"/>
    <property type="molecule type" value="Genomic_DNA"/>
</dbReference>
<sequence>MTDIRFLESSPSIRAILSGNPATDNSARTLRVTKGNRAQEMRLGVETTLDIPLYYKKIKIAGNSDYSIWYETHIIPSTQLVIVEAKKKGMVSSGLAQSAIGDTGCGVGCFRTVTDGNLLDELRQYSVITYRWNAGQKELIWNTLNWMVAMAAKQSPQGSSTMEDLTEDVY</sequence>
<protein>
    <submittedName>
        <fullName evidence="1">Uncharacterized protein</fullName>
    </submittedName>
</protein>
<accession>A0A2V5HP61</accession>
<keyword evidence="2" id="KW-1185">Reference proteome</keyword>